<proteinExistence type="predicted"/>
<dbReference type="Pfam" id="PF01535">
    <property type="entry name" value="PPR"/>
    <property type="match status" value="2"/>
</dbReference>
<dbReference type="InterPro" id="IPR002885">
    <property type="entry name" value="PPR_rpt"/>
</dbReference>
<protein>
    <recommendedName>
        <fullName evidence="6">Pentatricopeptide repeat-containing protein</fullName>
    </recommendedName>
</protein>
<feature type="repeat" description="PPR" evidence="3">
    <location>
        <begin position="9"/>
        <end position="44"/>
    </location>
</feature>
<keyword evidence="1" id="KW-0677">Repeat</keyword>
<dbReference type="InterPro" id="IPR011990">
    <property type="entry name" value="TPR-like_helical_dom_sf"/>
</dbReference>
<gene>
    <name evidence="4" type="primary">gb24245</name>
    <name evidence="4" type="ORF">PR202_gb24245</name>
</gene>
<accession>A0AAV5FKZ7</accession>
<dbReference type="GO" id="GO:0003723">
    <property type="term" value="F:RNA binding"/>
    <property type="evidence" value="ECO:0007669"/>
    <property type="project" value="InterPro"/>
</dbReference>
<reference evidence="4" key="2">
    <citation type="submission" date="2021-12" db="EMBL/GenBank/DDBJ databases">
        <title>Resequencing data analysis of finger millet.</title>
        <authorList>
            <person name="Hatakeyama M."/>
            <person name="Aluri S."/>
            <person name="Balachadran M.T."/>
            <person name="Sivarajan S.R."/>
            <person name="Poveda L."/>
            <person name="Shimizu-Inatsugi R."/>
            <person name="Schlapbach R."/>
            <person name="Sreeman S.M."/>
            <person name="Shimizu K.K."/>
        </authorList>
    </citation>
    <scope>NUCLEOTIDE SEQUENCE</scope>
</reference>
<name>A0AAV5FKZ7_ELECO</name>
<dbReference type="PANTHER" id="PTHR47926:SF468">
    <property type="entry name" value="PENTATRICOPEPTIDE REPEAT-CONTAINING PROTEIN"/>
    <property type="match status" value="1"/>
</dbReference>
<dbReference type="Proteomes" id="UP001054889">
    <property type="component" value="Unassembled WGS sequence"/>
</dbReference>
<evidence type="ECO:0000256" key="3">
    <source>
        <dbReference type="PROSITE-ProRule" id="PRU00708"/>
    </source>
</evidence>
<dbReference type="GO" id="GO:0009451">
    <property type="term" value="P:RNA modification"/>
    <property type="evidence" value="ECO:0007669"/>
    <property type="project" value="InterPro"/>
</dbReference>
<dbReference type="PROSITE" id="PS51375">
    <property type="entry name" value="PPR"/>
    <property type="match status" value="1"/>
</dbReference>
<keyword evidence="2" id="KW-0809">Transit peptide</keyword>
<evidence type="ECO:0000313" key="4">
    <source>
        <dbReference type="EMBL" id="GJN35465.1"/>
    </source>
</evidence>
<reference evidence="4" key="1">
    <citation type="journal article" date="2018" name="DNA Res.">
        <title>Multiple hybrid de novo genome assembly of finger millet, an orphan allotetraploid crop.</title>
        <authorList>
            <person name="Hatakeyama M."/>
            <person name="Aluri S."/>
            <person name="Balachadran M.T."/>
            <person name="Sivarajan S.R."/>
            <person name="Patrignani A."/>
            <person name="Gruter S."/>
            <person name="Poveda L."/>
            <person name="Shimizu-Inatsugi R."/>
            <person name="Baeten J."/>
            <person name="Francoijs K.J."/>
            <person name="Nataraja K.N."/>
            <person name="Reddy Y.A.N."/>
            <person name="Phadnis S."/>
            <person name="Ravikumar R.L."/>
            <person name="Schlapbach R."/>
            <person name="Sreeman S.M."/>
            <person name="Shimizu K.K."/>
        </authorList>
    </citation>
    <scope>NUCLEOTIDE SEQUENCE</scope>
</reference>
<dbReference type="Gene3D" id="1.25.40.10">
    <property type="entry name" value="Tetratricopeptide repeat domain"/>
    <property type="match status" value="1"/>
</dbReference>
<dbReference type="EMBL" id="BQKI01000088">
    <property type="protein sequence ID" value="GJN35465.1"/>
    <property type="molecule type" value="Genomic_DNA"/>
</dbReference>
<dbReference type="NCBIfam" id="TIGR00756">
    <property type="entry name" value="PPR"/>
    <property type="match status" value="1"/>
</dbReference>
<evidence type="ECO:0000313" key="5">
    <source>
        <dbReference type="Proteomes" id="UP001054889"/>
    </source>
</evidence>
<dbReference type="PANTHER" id="PTHR47926">
    <property type="entry name" value="PENTATRICOPEPTIDE REPEAT-CONTAINING PROTEIN"/>
    <property type="match status" value="1"/>
</dbReference>
<evidence type="ECO:0000256" key="1">
    <source>
        <dbReference type="ARBA" id="ARBA00022737"/>
    </source>
</evidence>
<evidence type="ECO:0008006" key="6">
    <source>
        <dbReference type="Google" id="ProtNLM"/>
    </source>
</evidence>
<dbReference type="InterPro" id="IPR046960">
    <property type="entry name" value="PPR_At4g14850-like_plant"/>
</dbReference>
<evidence type="ECO:0000256" key="2">
    <source>
        <dbReference type="ARBA" id="ARBA00022946"/>
    </source>
</evidence>
<dbReference type="AlphaFoldDB" id="A0AAV5FKZ7"/>
<organism evidence="4 5">
    <name type="scientific">Eleusine coracana subsp. coracana</name>
    <dbReference type="NCBI Taxonomy" id="191504"/>
    <lineage>
        <taxon>Eukaryota</taxon>
        <taxon>Viridiplantae</taxon>
        <taxon>Streptophyta</taxon>
        <taxon>Embryophyta</taxon>
        <taxon>Tracheophyta</taxon>
        <taxon>Spermatophyta</taxon>
        <taxon>Magnoliopsida</taxon>
        <taxon>Liliopsida</taxon>
        <taxon>Poales</taxon>
        <taxon>Poaceae</taxon>
        <taxon>PACMAD clade</taxon>
        <taxon>Chloridoideae</taxon>
        <taxon>Cynodonteae</taxon>
        <taxon>Eleusininae</taxon>
        <taxon>Eleusine</taxon>
    </lineage>
</organism>
<keyword evidence="5" id="KW-1185">Reference proteome</keyword>
<sequence length="207" mass="22129">MKANSVKPDEVTFVAILSACSHAGLIDEGLEFFNCLTIEYSLKPVAEHYACMVDLLGRAGRLNEAFKLVQGMQIQATAGVWGALLGACRLHKNHELARKKKGLGSCLIQILACSCPDDGRPVPECHTAMIKQDDVTAASIMFSLQGMADQLQLTMAAVADLLFLSRAEPQISGICAVIVSSLSPLLNQGLQTLIRSCNALKATQMGP</sequence>
<comment type="caution">
    <text evidence="4">The sequence shown here is derived from an EMBL/GenBank/DDBJ whole genome shotgun (WGS) entry which is preliminary data.</text>
</comment>